<comment type="caution">
    <text evidence="2">The sequence shown here is derived from an EMBL/GenBank/DDBJ whole genome shotgun (WGS) entry which is preliminary data.</text>
</comment>
<name>A0A9D3U744_9ROSI</name>
<dbReference type="InterPro" id="IPR025558">
    <property type="entry name" value="DUF4283"/>
</dbReference>
<dbReference type="PANTHER" id="PTHR31286:SF173">
    <property type="entry name" value="DUF4283 DOMAIN-CONTAINING PROTEIN"/>
    <property type="match status" value="1"/>
</dbReference>
<evidence type="ECO:0000259" key="1">
    <source>
        <dbReference type="Pfam" id="PF14111"/>
    </source>
</evidence>
<gene>
    <name evidence="2" type="ORF">J1N35_043301</name>
</gene>
<accession>A0A9D3U744</accession>
<organism evidence="2 3">
    <name type="scientific">Gossypium stocksii</name>
    <dbReference type="NCBI Taxonomy" id="47602"/>
    <lineage>
        <taxon>Eukaryota</taxon>
        <taxon>Viridiplantae</taxon>
        <taxon>Streptophyta</taxon>
        <taxon>Embryophyta</taxon>
        <taxon>Tracheophyta</taxon>
        <taxon>Spermatophyta</taxon>
        <taxon>Magnoliopsida</taxon>
        <taxon>eudicotyledons</taxon>
        <taxon>Gunneridae</taxon>
        <taxon>Pentapetalae</taxon>
        <taxon>rosids</taxon>
        <taxon>malvids</taxon>
        <taxon>Malvales</taxon>
        <taxon>Malvaceae</taxon>
        <taxon>Malvoideae</taxon>
        <taxon>Gossypium</taxon>
    </lineage>
</organism>
<dbReference type="AlphaFoldDB" id="A0A9D3U744"/>
<keyword evidence="3" id="KW-1185">Reference proteome</keyword>
<dbReference type="Proteomes" id="UP000828251">
    <property type="component" value="Unassembled WGS sequence"/>
</dbReference>
<proteinExistence type="predicted"/>
<dbReference type="Pfam" id="PF14111">
    <property type="entry name" value="DUF4283"/>
    <property type="match status" value="1"/>
</dbReference>
<dbReference type="OrthoDB" id="1000479at2759"/>
<evidence type="ECO:0000313" key="2">
    <source>
        <dbReference type="EMBL" id="KAH1031127.1"/>
    </source>
</evidence>
<sequence length="222" mass="25020">MYAIYKHKMMFYQMATGECFLDLSNVATGDDGNSPSDVDRNIKKVRFKDGLDNAPADMIVDSVQRPALSWKDKLMGGIPTSFVAGSSDHTFGVEGDSNKALDLLADDVQTSIVNGVPAISFPDRIKEILYKEIELTVAIKLLGRNIGYNTLHNRILSMWKPISQFHLMDIENGYYLVRFSNKTDYDRILSQGPWIIFGQYLTVQPWSKNFSPLQPYPNVVLA</sequence>
<protein>
    <recommendedName>
        <fullName evidence="1">DUF4283 domain-containing protein</fullName>
    </recommendedName>
</protein>
<dbReference type="EMBL" id="JAIQCV010000013">
    <property type="protein sequence ID" value="KAH1031127.1"/>
    <property type="molecule type" value="Genomic_DNA"/>
</dbReference>
<dbReference type="PANTHER" id="PTHR31286">
    <property type="entry name" value="GLYCINE-RICH CELL WALL STRUCTURAL PROTEIN 1.8-LIKE"/>
    <property type="match status" value="1"/>
</dbReference>
<reference evidence="2 3" key="1">
    <citation type="journal article" date="2021" name="Plant Biotechnol. J.">
        <title>Multi-omics assisted identification of the key and species-specific regulatory components of drought-tolerant mechanisms in Gossypium stocksii.</title>
        <authorList>
            <person name="Yu D."/>
            <person name="Ke L."/>
            <person name="Zhang D."/>
            <person name="Wu Y."/>
            <person name="Sun Y."/>
            <person name="Mei J."/>
            <person name="Sun J."/>
            <person name="Sun Y."/>
        </authorList>
    </citation>
    <scope>NUCLEOTIDE SEQUENCE [LARGE SCALE GENOMIC DNA]</scope>
    <source>
        <strain evidence="3">cv. E1</strain>
        <tissue evidence="2">Leaf</tissue>
    </source>
</reference>
<feature type="domain" description="DUF4283" evidence="1">
    <location>
        <begin position="135"/>
        <end position="212"/>
    </location>
</feature>
<dbReference type="InterPro" id="IPR040256">
    <property type="entry name" value="At4g02000-like"/>
</dbReference>
<evidence type="ECO:0000313" key="3">
    <source>
        <dbReference type="Proteomes" id="UP000828251"/>
    </source>
</evidence>